<sequence length="257" mass="28600">MPKRRFGSLNQRYTVAGGCAAHSFFFLHLFLPCVFSASFHVTLCRSFSSIRQESDTSSTRIATRGRCAAAPGSRTCSRIIISFRRCFFYPLPSTPEFVHVPFAFVLCPRMPKKHRVKRENYVAHLRKLEKERDTYLQKRRAHKRSRDTDNEEVIADAHDKVEACAPKKRRTEAVASTTASARNETEAVPHTHFSVTKAAHSAATAKTVSETKDTCSAKPFAELVKASAAAAPTTVAAPYNTSTGATAAKKTVRRRNY</sequence>
<evidence type="ECO:0000256" key="1">
    <source>
        <dbReference type="SAM" id="Coils"/>
    </source>
</evidence>
<organism evidence="2 3">
    <name type="scientific">Leishmania tarentolae</name>
    <name type="common">Sauroleishmania tarentolae</name>
    <dbReference type="NCBI Taxonomy" id="5689"/>
    <lineage>
        <taxon>Eukaryota</taxon>
        <taxon>Discoba</taxon>
        <taxon>Euglenozoa</taxon>
        <taxon>Kinetoplastea</taxon>
        <taxon>Metakinetoplastina</taxon>
        <taxon>Trypanosomatida</taxon>
        <taxon>Trypanosomatidae</taxon>
        <taxon>Leishmaniinae</taxon>
        <taxon>Leishmania</taxon>
        <taxon>lizard Leishmania</taxon>
    </lineage>
</organism>
<proteinExistence type="predicted"/>
<name>A0A640KVK0_LEITA</name>
<evidence type="ECO:0000313" key="2">
    <source>
        <dbReference type="EMBL" id="GET91539.1"/>
    </source>
</evidence>
<keyword evidence="3" id="KW-1185">Reference proteome</keyword>
<comment type="caution">
    <text evidence="2">The sequence shown here is derived from an EMBL/GenBank/DDBJ whole genome shotgun (WGS) entry which is preliminary data.</text>
</comment>
<reference evidence="2" key="1">
    <citation type="submission" date="2019-11" db="EMBL/GenBank/DDBJ databases">
        <title>Leishmania tarentolae CDS.</title>
        <authorList>
            <person name="Goto Y."/>
            <person name="Yamagishi J."/>
        </authorList>
    </citation>
    <scope>NUCLEOTIDE SEQUENCE [LARGE SCALE GENOMIC DNA]</scope>
    <source>
        <strain evidence="2">Parrot Tar II</strain>
    </source>
</reference>
<dbReference type="AlphaFoldDB" id="A0A640KVK0"/>
<evidence type="ECO:0000313" key="3">
    <source>
        <dbReference type="Proteomes" id="UP000419144"/>
    </source>
</evidence>
<dbReference type="Proteomes" id="UP000419144">
    <property type="component" value="Unassembled WGS sequence"/>
</dbReference>
<dbReference type="EMBL" id="BLBS01000048">
    <property type="protein sequence ID" value="GET91539.1"/>
    <property type="molecule type" value="Genomic_DNA"/>
</dbReference>
<feature type="coiled-coil region" evidence="1">
    <location>
        <begin position="118"/>
        <end position="145"/>
    </location>
</feature>
<protein>
    <submittedName>
        <fullName evidence="2">Uncharacterized protein</fullName>
    </submittedName>
</protein>
<dbReference type="OrthoDB" id="267566at2759"/>
<accession>A0A640KVK0</accession>
<keyword evidence="1" id="KW-0175">Coiled coil</keyword>
<dbReference type="VEuPathDB" id="TriTrypDB:LtaPh_3221400"/>
<gene>
    <name evidence="2" type="ORF">LtaPh_3221400</name>
</gene>